<comment type="caution">
    <text evidence="1">The sequence shown here is derived from an EMBL/GenBank/DDBJ whole genome shotgun (WGS) entry which is preliminary data.</text>
</comment>
<reference evidence="1 2" key="1">
    <citation type="submission" date="2019-07" db="EMBL/GenBank/DDBJ databases">
        <title>Whole genome shotgun sequence of Gluconobacter kanchanaburiensis NBRC 103587.</title>
        <authorList>
            <person name="Hosoyama A."/>
            <person name="Uohara A."/>
            <person name="Ohji S."/>
            <person name="Ichikawa N."/>
        </authorList>
    </citation>
    <scope>NUCLEOTIDE SEQUENCE [LARGE SCALE GENOMIC DNA]</scope>
    <source>
        <strain evidence="1 2">NBRC 103587</strain>
    </source>
</reference>
<dbReference type="EMBL" id="BJVA01000012">
    <property type="protein sequence ID" value="GEK96805.1"/>
    <property type="molecule type" value="Genomic_DNA"/>
</dbReference>
<organism evidence="1 2">
    <name type="scientific">Gluconobacter kanchanaburiensis NBRC 103587</name>
    <dbReference type="NCBI Taxonomy" id="1307948"/>
    <lineage>
        <taxon>Bacteria</taxon>
        <taxon>Pseudomonadati</taxon>
        <taxon>Pseudomonadota</taxon>
        <taxon>Alphaproteobacteria</taxon>
        <taxon>Acetobacterales</taxon>
        <taxon>Acetobacteraceae</taxon>
        <taxon>Gluconobacter</taxon>
    </lineage>
</organism>
<dbReference type="RefSeq" id="WP_146862266.1">
    <property type="nucleotide sequence ID" value="NZ_BARK01000030.1"/>
</dbReference>
<dbReference type="OrthoDB" id="7269513at2"/>
<sequence>MTHEIVSVLKNALGRWVCWKDTSAHPALLAVSDFHDLAVAAQAGRSETALPDGEREWGDLRALTKSWLVQKDLGVAPEPLQTSDFEQLAALISPSLSENSPVQPAMDESEIDVSGVHGREGDAAPPHVALWTREAPELSFAREHLERCL</sequence>
<evidence type="ECO:0000313" key="1">
    <source>
        <dbReference type="EMBL" id="GEK96805.1"/>
    </source>
</evidence>
<proteinExistence type="predicted"/>
<dbReference type="Proteomes" id="UP000321079">
    <property type="component" value="Unassembled WGS sequence"/>
</dbReference>
<keyword evidence="2" id="KW-1185">Reference proteome</keyword>
<protein>
    <submittedName>
        <fullName evidence="1">Uncharacterized protein</fullName>
    </submittedName>
</protein>
<name>A0A511B8M7_9PROT</name>
<gene>
    <name evidence="1" type="ORF">GKA01_20020</name>
</gene>
<accession>A0A511B8M7</accession>
<dbReference type="AlphaFoldDB" id="A0A511B8M7"/>
<evidence type="ECO:0000313" key="2">
    <source>
        <dbReference type="Proteomes" id="UP000321079"/>
    </source>
</evidence>